<feature type="compositionally biased region" description="Low complexity" evidence="1">
    <location>
        <begin position="22"/>
        <end position="68"/>
    </location>
</feature>
<feature type="region of interest" description="Disordered" evidence="1">
    <location>
        <begin position="19"/>
        <end position="125"/>
    </location>
</feature>
<feature type="compositionally biased region" description="Pro residues" evidence="1">
    <location>
        <begin position="69"/>
        <end position="79"/>
    </location>
</feature>
<evidence type="ECO:0000313" key="3">
    <source>
        <dbReference type="Proteomes" id="UP001305779"/>
    </source>
</evidence>
<organism evidence="2 3">
    <name type="scientific">Zasmidium cellare</name>
    <name type="common">Wine cellar mold</name>
    <name type="synonym">Racodium cellare</name>
    <dbReference type="NCBI Taxonomy" id="395010"/>
    <lineage>
        <taxon>Eukaryota</taxon>
        <taxon>Fungi</taxon>
        <taxon>Dikarya</taxon>
        <taxon>Ascomycota</taxon>
        <taxon>Pezizomycotina</taxon>
        <taxon>Dothideomycetes</taxon>
        <taxon>Dothideomycetidae</taxon>
        <taxon>Mycosphaerellales</taxon>
        <taxon>Mycosphaerellaceae</taxon>
        <taxon>Zasmidium</taxon>
    </lineage>
</organism>
<accession>A0ABR0EZW8</accession>
<name>A0ABR0EZW8_ZASCE</name>
<reference evidence="2 3" key="1">
    <citation type="journal article" date="2023" name="G3 (Bethesda)">
        <title>A chromosome-level genome assembly of Zasmidium syzygii isolated from banana leaves.</title>
        <authorList>
            <person name="van Westerhoven A.C."/>
            <person name="Mehrabi R."/>
            <person name="Talebi R."/>
            <person name="Steentjes M.B.F."/>
            <person name="Corcolon B."/>
            <person name="Chong P.A."/>
            <person name="Kema G.H.J."/>
            <person name="Seidl M.F."/>
        </authorList>
    </citation>
    <scope>NUCLEOTIDE SEQUENCE [LARGE SCALE GENOMIC DNA]</scope>
    <source>
        <strain evidence="2 3">P124</strain>
    </source>
</reference>
<evidence type="ECO:0000313" key="2">
    <source>
        <dbReference type="EMBL" id="KAK4506363.1"/>
    </source>
</evidence>
<protein>
    <submittedName>
        <fullName evidence="2">Uncharacterized protein</fullName>
    </submittedName>
</protein>
<dbReference type="EMBL" id="JAXOVC010000001">
    <property type="protein sequence ID" value="KAK4506363.1"/>
    <property type="molecule type" value="Genomic_DNA"/>
</dbReference>
<evidence type="ECO:0000256" key="1">
    <source>
        <dbReference type="SAM" id="MobiDB-lite"/>
    </source>
</evidence>
<comment type="caution">
    <text evidence="2">The sequence shown here is derived from an EMBL/GenBank/DDBJ whole genome shotgun (WGS) entry which is preliminary data.</text>
</comment>
<gene>
    <name evidence="2" type="ORF">PRZ48_000093</name>
</gene>
<dbReference type="Proteomes" id="UP001305779">
    <property type="component" value="Unassembled WGS sequence"/>
</dbReference>
<proteinExistence type="predicted"/>
<keyword evidence="3" id="KW-1185">Reference proteome</keyword>
<sequence>MPGFFRGLAKAAIDGYNNAKEQQAQAQREAYAQAQQQQGYTSPPPQYQQQWQQPQQQQQYQAYQQPQAYSPPPPPPRPLQPYQQNTHSPPPPPPRPQAQKQEYNVTARPVPASPPRTNISRSPGCNGLEPIQSQSIYITSIAPDLDICTSCYQTFIAHSPFASHFTLVSDPNNAHKTCDMAIKGVRNAWKEACARGSSDPNPSIWLQRFAQQSQTVLLRVRDLVATIGALREQIQLASLQAQFTQASAMNQIQHGATMSCINSIGVGSYYDGGSVIRANGSNRFAQATQMKMDVHMKEYELKRVVAEFRGLVGLRDLALCSQRKQVGR</sequence>